<evidence type="ECO:0000256" key="5">
    <source>
        <dbReference type="ARBA" id="ARBA00023136"/>
    </source>
</evidence>
<keyword evidence="9" id="KW-1185">Reference proteome</keyword>
<evidence type="ECO:0008006" key="10">
    <source>
        <dbReference type="Google" id="ProtNLM"/>
    </source>
</evidence>
<dbReference type="PhylomeDB" id="A0A0G4EXC9"/>
<organism evidence="8 9">
    <name type="scientific">Vitrella brassicaformis (strain CCMP3155)</name>
    <dbReference type="NCBI Taxonomy" id="1169540"/>
    <lineage>
        <taxon>Eukaryota</taxon>
        <taxon>Sar</taxon>
        <taxon>Alveolata</taxon>
        <taxon>Colpodellida</taxon>
        <taxon>Vitrellaceae</taxon>
        <taxon>Vitrella</taxon>
    </lineage>
</organism>
<dbReference type="GO" id="GO:0016020">
    <property type="term" value="C:membrane"/>
    <property type="evidence" value="ECO:0007669"/>
    <property type="project" value="UniProtKB-SubCell"/>
</dbReference>
<evidence type="ECO:0000256" key="3">
    <source>
        <dbReference type="ARBA" id="ARBA00022692"/>
    </source>
</evidence>
<evidence type="ECO:0000256" key="7">
    <source>
        <dbReference type="SAM" id="MobiDB-lite"/>
    </source>
</evidence>
<dbReference type="GO" id="GO:0005737">
    <property type="term" value="C:cytoplasm"/>
    <property type="evidence" value="ECO:0007669"/>
    <property type="project" value="TreeGrafter"/>
</dbReference>
<dbReference type="AlphaFoldDB" id="A0A0G4EXC9"/>
<dbReference type="OrthoDB" id="5345392at2759"/>
<feature type="compositionally biased region" description="Pro residues" evidence="7">
    <location>
        <begin position="203"/>
        <end position="217"/>
    </location>
</feature>
<accession>A0A0G4EXC9</accession>
<evidence type="ECO:0000256" key="4">
    <source>
        <dbReference type="ARBA" id="ARBA00022989"/>
    </source>
</evidence>
<dbReference type="Pfam" id="PF04117">
    <property type="entry name" value="Mpv17_PMP22"/>
    <property type="match status" value="1"/>
</dbReference>
<dbReference type="Proteomes" id="UP000041254">
    <property type="component" value="Unassembled WGS sequence"/>
</dbReference>
<evidence type="ECO:0000256" key="2">
    <source>
        <dbReference type="ARBA" id="ARBA00006824"/>
    </source>
</evidence>
<evidence type="ECO:0000313" key="8">
    <source>
        <dbReference type="EMBL" id="CEM03336.1"/>
    </source>
</evidence>
<dbReference type="PANTHER" id="PTHR11266">
    <property type="entry name" value="PEROXISOMAL MEMBRANE PROTEIN 2, PXMP2 MPV17"/>
    <property type="match status" value="1"/>
</dbReference>
<feature type="region of interest" description="Disordered" evidence="7">
    <location>
        <begin position="260"/>
        <end position="331"/>
    </location>
</feature>
<dbReference type="EMBL" id="CDMY01000338">
    <property type="protein sequence ID" value="CEM03336.1"/>
    <property type="molecule type" value="Genomic_DNA"/>
</dbReference>
<keyword evidence="4" id="KW-1133">Transmembrane helix</keyword>
<feature type="compositionally biased region" description="Basic and acidic residues" evidence="7">
    <location>
        <begin position="312"/>
        <end position="331"/>
    </location>
</feature>
<dbReference type="InterPro" id="IPR007248">
    <property type="entry name" value="Mpv17_PMP22"/>
</dbReference>
<protein>
    <recommendedName>
        <fullName evidence="10">Mpv17-like protein</fullName>
    </recommendedName>
</protein>
<evidence type="ECO:0000313" key="9">
    <source>
        <dbReference type="Proteomes" id="UP000041254"/>
    </source>
</evidence>
<sequence length="331" mass="36018">MRGFFGWYKRNYDKHPYVMAFCTCAIKASASDCLAQMVVEKNDKFDVGRNLKFTLWGAVQTGAIQHWAYNVVFTRMYGTSTTLVNALKKTLTECFVYIPLLYMPNYYLFKAVLNGKSVTDGVQMYCDEIGGVIPRYAMIWIPANFINFGPLMPMQFRIAFAASVSFCWSILLSCLSPMNKLEQEDTNKAETTTTATTSSDTPPSSPSPSPSSPPPTPSLHLPRVESIQIETPAGRPITAAVGAREDKDVSTITVLQTAGAVTDTPAADKQGEKDRAASSPPSSPSSPSLSPPAITECSAKEEASRALPVVAAEREREGEGEECRGKTHGDV</sequence>
<evidence type="ECO:0000256" key="6">
    <source>
        <dbReference type="RuleBase" id="RU363053"/>
    </source>
</evidence>
<reference evidence="8 9" key="1">
    <citation type="submission" date="2014-11" db="EMBL/GenBank/DDBJ databases">
        <authorList>
            <person name="Zhu J."/>
            <person name="Qi W."/>
            <person name="Song R."/>
        </authorList>
    </citation>
    <scope>NUCLEOTIDE SEQUENCE [LARGE SCALE GENOMIC DNA]</scope>
</reference>
<comment type="similarity">
    <text evidence="2 6">Belongs to the peroxisomal membrane protein PXMP2/4 family.</text>
</comment>
<gene>
    <name evidence="8" type="ORF">Vbra_2454</name>
</gene>
<dbReference type="VEuPathDB" id="CryptoDB:Vbra_2454"/>
<evidence type="ECO:0000256" key="1">
    <source>
        <dbReference type="ARBA" id="ARBA00004141"/>
    </source>
</evidence>
<dbReference type="InParanoid" id="A0A0G4EXC9"/>
<comment type="subcellular location">
    <subcellularLocation>
        <location evidence="1">Membrane</location>
        <topology evidence="1">Multi-pass membrane protein</topology>
    </subcellularLocation>
</comment>
<proteinExistence type="inferred from homology"/>
<dbReference type="STRING" id="1169540.A0A0G4EXC9"/>
<keyword evidence="3" id="KW-0812">Transmembrane</keyword>
<keyword evidence="5" id="KW-0472">Membrane</keyword>
<feature type="compositionally biased region" description="Low complexity" evidence="7">
    <location>
        <begin position="191"/>
        <end position="202"/>
    </location>
</feature>
<feature type="region of interest" description="Disordered" evidence="7">
    <location>
        <begin position="183"/>
        <end position="221"/>
    </location>
</feature>
<name>A0A0G4EXC9_VITBC</name>